<name>A0A813GJL7_POLGL</name>
<comment type="caution">
    <text evidence="1">The sequence shown here is derived from an EMBL/GenBank/DDBJ whole genome shotgun (WGS) entry which is preliminary data.</text>
</comment>
<dbReference type="EMBL" id="CAJNNW010000176">
    <property type="protein sequence ID" value="CAE8624323.1"/>
    <property type="molecule type" value="Genomic_DNA"/>
</dbReference>
<accession>A0A813GJL7</accession>
<dbReference type="Proteomes" id="UP000626109">
    <property type="component" value="Unassembled WGS sequence"/>
</dbReference>
<proteinExistence type="predicted"/>
<evidence type="ECO:0000313" key="1">
    <source>
        <dbReference type="EMBL" id="CAE8624323.1"/>
    </source>
</evidence>
<sequence>MLADTPVICGPGEALTAFRLNTSLQTYQHQCSKIGGMGACFEYWSAQVEVSRFAVSGATMDWQRTMMMLKANCGENSLFNGFHFEFSEAGKWARVRYTCCKAGGAPIVIEARGLEQSLVSNFDKIFCPHSKDVSGRPTYLSSSGEALAFNRTIGRWSIGGSCSEVGAGVAPLGLFGPNFDVVAVSDFVGEFDIPVPKSGEDKGAAFAQRLKPMKGPPKRPGAPPFPKLETFKAEQPPYSAECLDYKDLWKSVTETFKNDAGETITDESKLEADPSTKGTELPDYHSCQVARCAGGIYGKWGKGDGSTAPENMMYSDGNNCMQGDSDRDLADATLEWHGVLRDKTLEVMGNTHGAICEVAPDTMMAHFGVGVSISLSDICQAAEDLAHSILAVAGPTQELAQAHKQVQIQEEGYAACNPIQIGFARAFCDIHCVRDAVIRRDRGIIRNLEHATRKTNKNMEKRIKWLVDANKVETGWQVR</sequence>
<dbReference type="AlphaFoldDB" id="A0A813GJL7"/>
<evidence type="ECO:0000313" key="2">
    <source>
        <dbReference type="Proteomes" id="UP000626109"/>
    </source>
</evidence>
<organism evidence="1 2">
    <name type="scientific">Polarella glacialis</name>
    <name type="common">Dinoflagellate</name>
    <dbReference type="NCBI Taxonomy" id="89957"/>
    <lineage>
        <taxon>Eukaryota</taxon>
        <taxon>Sar</taxon>
        <taxon>Alveolata</taxon>
        <taxon>Dinophyceae</taxon>
        <taxon>Suessiales</taxon>
        <taxon>Suessiaceae</taxon>
        <taxon>Polarella</taxon>
    </lineage>
</organism>
<gene>
    <name evidence="1" type="ORF">PGLA2088_LOCUS328</name>
</gene>
<reference evidence="1" key="1">
    <citation type="submission" date="2021-02" db="EMBL/GenBank/DDBJ databases">
        <authorList>
            <person name="Dougan E. K."/>
            <person name="Rhodes N."/>
            <person name="Thang M."/>
            <person name="Chan C."/>
        </authorList>
    </citation>
    <scope>NUCLEOTIDE SEQUENCE</scope>
</reference>
<protein>
    <submittedName>
        <fullName evidence="1">Uncharacterized protein</fullName>
    </submittedName>
</protein>